<dbReference type="AlphaFoldDB" id="A0A2T8HSX9"/>
<sequence length="558" mass="59449">MPHWSRRLNASEGGGIATGRLLAGVAVTALMLAPLPASAQQIGPMSVIDWLRPGERAEAPGAYPLTPPGARVADSAISVRPLDALRPEAIGLFPAARVGLPSNLWGATPADTLAQLITALPTDMLPALRDLSLRLLLAEFDAPLPEAIAPTIAPAMAQADDHAPTGAPTRERPDFLMARIDKLIEFGALDQAAAILDALDPSDPHLRLRRFDIGLLLGDEHRACASVLLDEPPIGDDAAMIFCLARESEWDKALNLLHEAEDAQRLSPYLVDLLEHFLDGNERLPGAATLLPPPSGTPSPLVWRLLEATGDQVPTLGLPVSYAHADLRGTIGWRAQLEAAERLVRAGALSPNRLLGLYTERRAAASGGIWERVRLVQRFDTALHSGDTEATAAALIEVWPQIQAGELEVPMAELYAQSLGQMALSGAAGALAFRVGLLSDSYETVALGRDMERATSEERFLAAVARGLDPALHNGAMTGEVAQAVGEAFAREALPAAETLDRLAEGRLGEEVLRVLIQLGGPADPRMLAEGLSVLRYLGLEDIARRTALESLLLNRRG</sequence>
<dbReference type="EMBL" id="QDKM01000004">
    <property type="protein sequence ID" value="PVH28560.1"/>
    <property type="molecule type" value="Genomic_DNA"/>
</dbReference>
<proteinExistence type="predicted"/>
<organism evidence="1 2">
    <name type="scientific">Pararhodobacter oceanensis</name>
    <dbReference type="NCBI Taxonomy" id="2172121"/>
    <lineage>
        <taxon>Bacteria</taxon>
        <taxon>Pseudomonadati</taxon>
        <taxon>Pseudomonadota</taxon>
        <taxon>Alphaproteobacteria</taxon>
        <taxon>Rhodobacterales</taxon>
        <taxon>Paracoccaceae</taxon>
        <taxon>Pararhodobacter</taxon>
    </lineage>
</organism>
<accession>A0A2T8HSX9</accession>
<keyword evidence="2" id="KW-1185">Reference proteome</keyword>
<evidence type="ECO:0000313" key="2">
    <source>
        <dbReference type="Proteomes" id="UP000245911"/>
    </source>
</evidence>
<evidence type="ECO:0008006" key="3">
    <source>
        <dbReference type="Google" id="ProtNLM"/>
    </source>
</evidence>
<comment type="caution">
    <text evidence="1">The sequence shown here is derived from an EMBL/GenBank/DDBJ whole genome shotgun (WGS) entry which is preliminary data.</text>
</comment>
<evidence type="ECO:0000313" key="1">
    <source>
        <dbReference type="EMBL" id="PVH28560.1"/>
    </source>
</evidence>
<name>A0A2T8HSX9_9RHOB</name>
<dbReference type="Proteomes" id="UP000245911">
    <property type="component" value="Unassembled WGS sequence"/>
</dbReference>
<protein>
    <recommendedName>
        <fullName evidence="3">Antifreeze glycopeptide</fullName>
    </recommendedName>
</protein>
<reference evidence="1 2" key="1">
    <citation type="submission" date="2018-04" db="EMBL/GenBank/DDBJ databases">
        <title>Pararhodobacter oceanense sp. nov., isolated from marine intertidal sediment.</title>
        <authorList>
            <person name="Wang X.-L."/>
            <person name="Du Z.-J."/>
        </authorList>
    </citation>
    <scope>NUCLEOTIDE SEQUENCE [LARGE SCALE GENOMIC DNA]</scope>
    <source>
        <strain evidence="1 2">AM505</strain>
    </source>
</reference>
<gene>
    <name evidence="1" type="ORF">DDE20_10150</name>
</gene>